<dbReference type="EMBL" id="RSFE01000006">
    <property type="protein sequence ID" value="RWU09390.1"/>
    <property type="molecule type" value="Genomic_DNA"/>
</dbReference>
<comment type="catalytic activity">
    <reaction evidence="1">
        <text>guanosine(1516) in 16S rRNA + S-adenosyl-L-methionine = N(2)-methylguanosine(1516) in 16S rRNA + S-adenosyl-L-homocysteine + H(+)</text>
        <dbReference type="Rhea" id="RHEA:43220"/>
        <dbReference type="Rhea" id="RHEA-COMP:10412"/>
        <dbReference type="Rhea" id="RHEA-COMP:10413"/>
        <dbReference type="ChEBI" id="CHEBI:15378"/>
        <dbReference type="ChEBI" id="CHEBI:57856"/>
        <dbReference type="ChEBI" id="CHEBI:59789"/>
        <dbReference type="ChEBI" id="CHEBI:74269"/>
        <dbReference type="ChEBI" id="CHEBI:74481"/>
        <dbReference type="EC" id="2.1.1.242"/>
    </reaction>
</comment>
<dbReference type="InterPro" id="IPR007536">
    <property type="entry name" value="16SrRNA_methylTrfase_J"/>
</dbReference>
<keyword evidence="1" id="KW-0698">rRNA processing</keyword>
<dbReference type="EC" id="2.1.1.242" evidence="1"/>
<comment type="similarity">
    <text evidence="1">Belongs to the methyltransferase superfamily. RsmJ family.</text>
</comment>
<feature type="binding site" evidence="1">
    <location>
        <begin position="101"/>
        <end position="102"/>
    </location>
    <ligand>
        <name>S-adenosyl-L-methionine</name>
        <dbReference type="ChEBI" id="CHEBI:59789"/>
    </ligand>
</feature>
<proteinExistence type="inferred from homology"/>
<keyword evidence="1 2" id="KW-0489">Methyltransferase</keyword>
<keyword evidence="1 2" id="KW-0808">Transferase</keyword>
<organism evidence="2 3">
    <name type="scientific">Pseudidiomarina gelatinasegens</name>
    <dbReference type="NCBI Taxonomy" id="2487740"/>
    <lineage>
        <taxon>Bacteria</taxon>
        <taxon>Pseudomonadati</taxon>
        <taxon>Pseudomonadota</taxon>
        <taxon>Gammaproteobacteria</taxon>
        <taxon>Alteromonadales</taxon>
        <taxon>Idiomarinaceae</taxon>
        <taxon>Pseudidiomarina</taxon>
    </lineage>
</organism>
<dbReference type="GO" id="GO:0008990">
    <property type="term" value="F:rRNA (guanine-N2-)-methyltransferase activity"/>
    <property type="evidence" value="ECO:0007669"/>
    <property type="project" value="UniProtKB-UniRule"/>
</dbReference>
<comment type="caution">
    <text evidence="1">Lacks conserved residue(s) required for the propagation of feature annotation.</text>
</comment>
<name>A0A443YZ07_9GAMM</name>
<feature type="binding site" evidence="1">
    <location>
        <position position="166"/>
    </location>
    <ligand>
        <name>S-adenosyl-L-methionine</name>
        <dbReference type="ChEBI" id="CHEBI:59789"/>
    </ligand>
</feature>
<dbReference type="Gene3D" id="3.40.50.150">
    <property type="entry name" value="Vaccinia Virus protein VP39"/>
    <property type="match status" value="1"/>
</dbReference>
<reference evidence="2 3" key="1">
    <citation type="submission" date="2018-12" db="EMBL/GenBank/DDBJ databases">
        <authorList>
            <person name="Li A."/>
            <person name="Zhang M."/>
            <person name="Zhu H."/>
        </authorList>
    </citation>
    <scope>NUCLEOTIDE SEQUENCE [LARGE SCALE GENOMIC DNA]</scope>
    <source>
        <strain evidence="2 3">R04H25</strain>
    </source>
</reference>
<comment type="function">
    <text evidence="1">Specifically methylates the guanosine in position 1516 of 16S rRNA.</text>
</comment>
<dbReference type="Pfam" id="PF04445">
    <property type="entry name" value="SAM_MT"/>
    <property type="match status" value="1"/>
</dbReference>
<dbReference type="HAMAP" id="MF_01523">
    <property type="entry name" value="16SrRNA_methyltr_J"/>
    <property type="match status" value="1"/>
</dbReference>
<evidence type="ECO:0000256" key="1">
    <source>
        <dbReference type="HAMAP-Rule" id="MF_01523"/>
    </source>
</evidence>
<dbReference type="PANTHER" id="PTHR36112:SF1">
    <property type="entry name" value="RIBOSOMAL RNA SMALL SUBUNIT METHYLTRANSFERASE J"/>
    <property type="match status" value="1"/>
</dbReference>
<dbReference type="AlphaFoldDB" id="A0A443YZ07"/>
<evidence type="ECO:0000313" key="2">
    <source>
        <dbReference type="EMBL" id="RWU09390.1"/>
    </source>
</evidence>
<sequence length="249" mass="27875">MVVLDESTTNAQREAVLRQGIPLCEVAQCTHRFHLELSAAGLQLRWLEHPKMLPLQIDFQTGKHAFRAAQARIKDEAIARACGLQKIKQPHILDGTAGLGRDALVLAQLGARVGLNERHPVVALLLQDGLRRLHQSAQEWQQRLYFAGTDCFSAVSADVYDVIYLDPMYPKGDRKAKAAVKKDMQMFQQLVGSDTDADALLAAAMRMAIHRVVVKRPQHADFLAGVKPDAQVISKKHRFDIYFPEQHND</sequence>
<keyword evidence="1" id="KW-0963">Cytoplasm</keyword>
<accession>A0A443YZ07</accession>
<gene>
    <name evidence="1" type="primary">rsmJ</name>
    <name evidence="2" type="ORF">EGC76_09010</name>
</gene>
<keyword evidence="1" id="KW-0949">S-adenosyl-L-methionine</keyword>
<dbReference type="OrthoDB" id="3191794at2"/>
<dbReference type="GO" id="GO:0005737">
    <property type="term" value="C:cytoplasm"/>
    <property type="evidence" value="ECO:0007669"/>
    <property type="project" value="UniProtKB-SubCell"/>
</dbReference>
<dbReference type="SUPFAM" id="SSF53335">
    <property type="entry name" value="S-adenosyl-L-methionine-dependent methyltransferases"/>
    <property type="match status" value="1"/>
</dbReference>
<dbReference type="Proteomes" id="UP000288789">
    <property type="component" value="Unassembled WGS sequence"/>
</dbReference>
<keyword evidence="3" id="KW-1185">Reference proteome</keyword>
<feature type="binding site" evidence="1">
    <location>
        <begin position="117"/>
        <end position="118"/>
    </location>
    <ligand>
        <name>S-adenosyl-L-methionine</name>
        <dbReference type="ChEBI" id="CHEBI:59789"/>
    </ligand>
</feature>
<dbReference type="InterPro" id="IPR029063">
    <property type="entry name" value="SAM-dependent_MTases_sf"/>
</dbReference>
<dbReference type="PANTHER" id="PTHR36112">
    <property type="entry name" value="RIBOSOMAL RNA SMALL SUBUNIT METHYLTRANSFERASE J"/>
    <property type="match status" value="1"/>
</dbReference>
<comment type="subcellular location">
    <subcellularLocation>
        <location evidence="1">Cytoplasm</location>
    </subcellularLocation>
</comment>
<comment type="caution">
    <text evidence="2">The sequence shown here is derived from an EMBL/GenBank/DDBJ whole genome shotgun (WGS) entry which is preliminary data.</text>
</comment>
<evidence type="ECO:0000313" key="3">
    <source>
        <dbReference type="Proteomes" id="UP000288789"/>
    </source>
</evidence>
<protein>
    <recommendedName>
        <fullName evidence="1">Ribosomal RNA small subunit methyltransferase J</fullName>
        <ecNumber evidence="1">2.1.1.242</ecNumber>
    </recommendedName>
    <alternativeName>
        <fullName evidence="1">16S rRNA m2G1516 methyltransferase</fullName>
    </alternativeName>
    <alternativeName>
        <fullName evidence="1">rRNA (guanine-N(2)-)-methyltransferase</fullName>
    </alternativeName>
</protein>